<evidence type="ECO:0000313" key="7">
    <source>
        <dbReference type="EMBL" id="TXL73569.1"/>
    </source>
</evidence>
<feature type="transmembrane region" description="Helical" evidence="5">
    <location>
        <begin position="260"/>
        <end position="278"/>
    </location>
</feature>
<feature type="domain" description="EamA" evidence="6">
    <location>
        <begin position="140"/>
        <end position="277"/>
    </location>
</feature>
<accession>A0A5C8PJN9</accession>
<dbReference type="InterPro" id="IPR050638">
    <property type="entry name" value="AA-Vitamin_Transporters"/>
</dbReference>
<name>A0A5C8PJN9_9HYPH</name>
<evidence type="ECO:0000313" key="8">
    <source>
        <dbReference type="Proteomes" id="UP000321638"/>
    </source>
</evidence>
<feature type="domain" description="EamA" evidence="6">
    <location>
        <begin position="7"/>
        <end position="130"/>
    </location>
</feature>
<keyword evidence="2 5" id="KW-0812">Transmembrane</keyword>
<feature type="transmembrane region" description="Helical" evidence="5">
    <location>
        <begin position="169"/>
        <end position="189"/>
    </location>
</feature>
<feature type="transmembrane region" description="Helical" evidence="5">
    <location>
        <begin position="114"/>
        <end position="132"/>
    </location>
</feature>
<feature type="transmembrane region" description="Helical" evidence="5">
    <location>
        <begin position="7"/>
        <end position="27"/>
    </location>
</feature>
<gene>
    <name evidence="7" type="ORF">FHP25_20535</name>
</gene>
<feature type="transmembrane region" description="Helical" evidence="5">
    <location>
        <begin position="33"/>
        <end position="54"/>
    </location>
</feature>
<dbReference type="Pfam" id="PF00892">
    <property type="entry name" value="EamA"/>
    <property type="match status" value="2"/>
</dbReference>
<dbReference type="Gene3D" id="1.10.3730.20">
    <property type="match status" value="1"/>
</dbReference>
<keyword evidence="8" id="KW-1185">Reference proteome</keyword>
<proteinExistence type="predicted"/>
<dbReference type="SUPFAM" id="SSF103481">
    <property type="entry name" value="Multidrug resistance efflux transporter EmrE"/>
    <property type="match status" value="2"/>
</dbReference>
<feature type="transmembrane region" description="Helical" evidence="5">
    <location>
        <begin position="235"/>
        <end position="254"/>
    </location>
</feature>
<evidence type="ECO:0000256" key="5">
    <source>
        <dbReference type="SAM" id="Phobius"/>
    </source>
</evidence>
<dbReference type="PANTHER" id="PTHR32322:SF9">
    <property type="entry name" value="AMINO-ACID METABOLITE EFFLUX PUMP-RELATED"/>
    <property type="match status" value="1"/>
</dbReference>
<reference evidence="7 8" key="1">
    <citation type="submission" date="2019-06" db="EMBL/GenBank/DDBJ databases">
        <title>New taxonomy in bacterial strain CC-CFT640, isolated from vineyard.</title>
        <authorList>
            <person name="Lin S.-Y."/>
            <person name="Tsai C.-F."/>
            <person name="Young C.-C."/>
        </authorList>
    </citation>
    <scope>NUCLEOTIDE SEQUENCE [LARGE SCALE GENOMIC DNA]</scope>
    <source>
        <strain evidence="7 8">CC-CFT640</strain>
    </source>
</reference>
<evidence type="ECO:0000259" key="6">
    <source>
        <dbReference type="Pfam" id="PF00892"/>
    </source>
</evidence>
<evidence type="ECO:0000256" key="3">
    <source>
        <dbReference type="ARBA" id="ARBA00022989"/>
    </source>
</evidence>
<evidence type="ECO:0000256" key="1">
    <source>
        <dbReference type="ARBA" id="ARBA00004141"/>
    </source>
</evidence>
<keyword evidence="4 5" id="KW-0472">Membrane</keyword>
<feature type="transmembrane region" description="Helical" evidence="5">
    <location>
        <begin position="201"/>
        <end position="223"/>
    </location>
</feature>
<dbReference type="OrthoDB" id="7158585at2"/>
<sequence>MRPSDVALALVVMAIWGLNFVAVRVGVQEIPPILFVTLRFACAFLLMVPFVPWPKGRLRDLLVLSFMLGSLHFTTMFTGARYLEAGTMAVVSQLQAVFSALLARLWFGERLGAVGWAGMAIAFGGVLLIAGEPAVGDHLWALVLPVLGCAFFALYHAHVKRIGTLSANVLNCWVSLLIVPQTLVLSLVLESGQMAALRAVTWSGVAALLYQVVPMVIVSYWAWYRLLYRYPLTRVAPFQMLVPLFGVLAGALMLGEPLTLQKIAGGAVTIVGVALVVLRPARDRAPGQPSRA</sequence>
<dbReference type="InterPro" id="IPR000620">
    <property type="entry name" value="EamA_dom"/>
</dbReference>
<dbReference type="AlphaFoldDB" id="A0A5C8PJN9"/>
<dbReference type="RefSeq" id="WP_147848843.1">
    <property type="nucleotide sequence ID" value="NZ_VDUZ01000024.1"/>
</dbReference>
<dbReference type="EMBL" id="VDUZ01000024">
    <property type="protein sequence ID" value="TXL73569.1"/>
    <property type="molecule type" value="Genomic_DNA"/>
</dbReference>
<keyword evidence="3 5" id="KW-1133">Transmembrane helix</keyword>
<organism evidence="7 8">
    <name type="scientific">Vineibacter terrae</name>
    <dbReference type="NCBI Taxonomy" id="2586908"/>
    <lineage>
        <taxon>Bacteria</taxon>
        <taxon>Pseudomonadati</taxon>
        <taxon>Pseudomonadota</taxon>
        <taxon>Alphaproteobacteria</taxon>
        <taxon>Hyphomicrobiales</taxon>
        <taxon>Vineibacter</taxon>
    </lineage>
</organism>
<feature type="transmembrane region" description="Helical" evidence="5">
    <location>
        <begin position="138"/>
        <end position="157"/>
    </location>
</feature>
<comment type="subcellular location">
    <subcellularLocation>
        <location evidence="1">Membrane</location>
        <topology evidence="1">Multi-pass membrane protein</topology>
    </subcellularLocation>
</comment>
<feature type="transmembrane region" description="Helical" evidence="5">
    <location>
        <begin position="89"/>
        <end position="107"/>
    </location>
</feature>
<dbReference type="InterPro" id="IPR037185">
    <property type="entry name" value="EmrE-like"/>
</dbReference>
<protein>
    <submittedName>
        <fullName evidence="7">EamA family transporter</fullName>
    </submittedName>
</protein>
<feature type="transmembrane region" description="Helical" evidence="5">
    <location>
        <begin position="61"/>
        <end position="83"/>
    </location>
</feature>
<evidence type="ECO:0000256" key="4">
    <source>
        <dbReference type="ARBA" id="ARBA00023136"/>
    </source>
</evidence>
<dbReference type="GO" id="GO:0016020">
    <property type="term" value="C:membrane"/>
    <property type="evidence" value="ECO:0007669"/>
    <property type="project" value="UniProtKB-SubCell"/>
</dbReference>
<evidence type="ECO:0000256" key="2">
    <source>
        <dbReference type="ARBA" id="ARBA00022692"/>
    </source>
</evidence>
<dbReference type="PANTHER" id="PTHR32322">
    <property type="entry name" value="INNER MEMBRANE TRANSPORTER"/>
    <property type="match status" value="1"/>
</dbReference>
<comment type="caution">
    <text evidence="7">The sequence shown here is derived from an EMBL/GenBank/DDBJ whole genome shotgun (WGS) entry which is preliminary data.</text>
</comment>
<dbReference type="Proteomes" id="UP000321638">
    <property type="component" value="Unassembled WGS sequence"/>
</dbReference>